<reference evidence="2" key="1">
    <citation type="journal article" date="2019" name="Int. J. Syst. Evol. Microbiol.">
        <title>The Global Catalogue of Microorganisms (GCM) 10K type strain sequencing project: providing services to taxonomists for standard genome sequencing and annotation.</title>
        <authorList>
            <consortium name="The Broad Institute Genomics Platform"/>
            <consortium name="The Broad Institute Genome Sequencing Center for Infectious Disease"/>
            <person name="Wu L."/>
            <person name="Ma J."/>
        </authorList>
    </citation>
    <scope>NUCLEOTIDE SEQUENCE [LARGE SCALE GENOMIC DNA]</scope>
    <source>
        <strain evidence="2">CCUG 49018</strain>
    </source>
</reference>
<dbReference type="EMBL" id="JBHTMB010000175">
    <property type="protein sequence ID" value="MFD1235833.1"/>
    <property type="molecule type" value="Genomic_DNA"/>
</dbReference>
<dbReference type="RefSeq" id="WP_346093905.1">
    <property type="nucleotide sequence ID" value="NZ_BAABKS010000084.1"/>
</dbReference>
<evidence type="ECO:0000313" key="1">
    <source>
        <dbReference type="EMBL" id="MFD1235833.1"/>
    </source>
</evidence>
<organism evidence="1 2">
    <name type="scientific">Pseudonocardia benzenivorans</name>
    <dbReference type="NCBI Taxonomy" id="228005"/>
    <lineage>
        <taxon>Bacteria</taxon>
        <taxon>Bacillati</taxon>
        <taxon>Actinomycetota</taxon>
        <taxon>Actinomycetes</taxon>
        <taxon>Pseudonocardiales</taxon>
        <taxon>Pseudonocardiaceae</taxon>
        <taxon>Pseudonocardia</taxon>
    </lineage>
</organism>
<sequence length="216" mass="23021">MDIHPALDVARTQWRDAEERLLPVLITEPAAAARVVEVIGRLLVVLRNRGDDPAALLAAASDADALVAALALPPVDVPAELLAGVACGVRLREIAARQDERRVEQLVARGLETGATWVVLAGPEDPGRVAEGRVVMVHVASRTVLTATADPGAADGPYELQVRPHLGNPLARRFCDRAEWLDEFRLCRCDVEALHGGRAPRPAATPVATATRTGAR</sequence>
<proteinExistence type="predicted"/>
<gene>
    <name evidence="1" type="ORF">ACFQ34_21280</name>
</gene>
<keyword evidence="2" id="KW-1185">Reference proteome</keyword>
<comment type="caution">
    <text evidence="1">The sequence shown here is derived from an EMBL/GenBank/DDBJ whole genome shotgun (WGS) entry which is preliminary data.</text>
</comment>
<name>A0ABW3VLM2_9PSEU</name>
<accession>A0ABW3VLM2</accession>
<protein>
    <submittedName>
        <fullName evidence="1">Uncharacterized protein</fullName>
    </submittedName>
</protein>
<evidence type="ECO:0000313" key="2">
    <source>
        <dbReference type="Proteomes" id="UP001597182"/>
    </source>
</evidence>
<dbReference type="Proteomes" id="UP001597182">
    <property type="component" value="Unassembled WGS sequence"/>
</dbReference>